<dbReference type="Pfam" id="PF00173">
    <property type="entry name" value="Cyt-b5"/>
    <property type="match status" value="1"/>
</dbReference>
<dbReference type="PANTHER" id="PTHR16740:SF1">
    <property type="entry name" value="CYTOCHROME B5-RELATED PROTEIN-RELATED"/>
    <property type="match status" value="1"/>
</dbReference>
<feature type="transmembrane region" description="Helical" evidence="4">
    <location>
        <begin position="246"/>
        <end position="267"/>
    </location>
</feature>
<organism evidence="6 7">
    <name type="scientific">Chironomus riparius</name>
    <dbReference type="NCBI Taxonomy" id="315576"/>
    <lineage>
        <taxon>Eukaryota</taxon>
        <taxon>Metazoa</taxon>
        <taxon>Ecdysozoa</taxon>
        <taxon>Arthropoda</taxon>
        <taxon>Hexapoda</taxon>
        <taxon>Insecta</taxon>
        <taxon>Pterygota</taxon>
        <taxon>Neoptera</taxon>
        <taxon>Endopterygota</taxon>
        <taxon>Diptera</taxon>
        <taxon>Nematocera</taxon>
        <taxon>Chironomoidea</taxon>
        <taxon>Chironomidae</taxon>
        <taxon>Chironominae</taxon>
        <taxon>Chironomus</taxon>
    </lineage>
</organism>
<keyword evidence="7" id="KW-1185">Reference proteome</keyword>
<dbReference type="SMART" id="SM01117">
    <property type="entry name" value="Cyt-b5"/>
    <property type="match status" value="1"/>
</dbReference>
<feature type="transmembrane region" description="Helical" evidence="4">
    <location>
        <begin position="140"/>
        <end position="157"/>
    </location>
</feature>
<dbReference type="InterPro" id="IPR053100">
    <property type="entry name" value="Cytochrome_b5-related"/>
</dbReference>
<dbReference type="PANTHER" id="PTHR16740">
    <property type="entry name" value="CYTOCHROME B5-RELATED PROTEIN-RELATED"/>
    <property type="match status" value="1"/>
</dbReference>
<gene>
    <name evidence="6" type="ORF">CHIRRI_LOCUS3452</name>
</gene>
<dbReference type="Gene3D" id="3.10.120.10">
    <property type="entry name" value="Cytochrome b5-like heme/steroid binding domain"/>
    <property type="match status" value="1"/>
</dbReference>
<evidence type="ECO:0000259" key="5">
    <source>
        <dbReference type="PROSITE" id="PS50255"/>
    </source>
</evidence>
<name>A0A9N9RPV6_9DIPT</name>
<keyword evidence="2 4" id="KW-0479">Metal-binding</keyword>
<dbReference type="GO" id="GO:0006629">
    <property type="term" value="P:lipid metabolic process"/>
    <property type="evidence" value="ECO:0007669"/>
    <property type="project" value="InterPro"/>
</dbReference>
<protein>
    <recommendedName>
        <fullName evidence="5">Cytochrome b5 heme-binding domain-containing protein</fullName>
    </recommendedName>
</protein>
<reference evidence="6" key="1">
    <citation type="submission" date="2022-01" db="EMBL/GenBank/DDBJ databases">
        <authorList>
            <person name="King R."/>
        </authorList>
    </citation>
    <scope>NUCLEOTIDE SEQUENCE</scope>
</reference>
<dbReference type="Proteomes" id="UP001153620">
    <property type="component" value="Chromosome 1"/>
</dbReference>
<proteinExistence type="inferred from homology"/>
<feature type="transmembrane region" description="Helical" evidence="4">
    <location>
        <begin position="312"/>
        <end position="332"/>
    </location>
</feature>
<dbReference type="InterPro" id="IPR036400">
    <property type="entry name" value="Cyt_B5-like_heme/steroid_sf"/>
</dbReference>
<dbReference type="PRINTS" id="PR00363">
    <property type="entry name" value="CYTOCHROMEB5"/>
</dbReference>
<reference evidence="6" key="2">
    <citation type="submission" date="2022-10" db="EMBL/GenBank/DDBJ databases">
        <authorList>
            <consortium name="ENA_rothamsted_submissions"/>
            <consortium name="culmorum"/>
            <person name="King R."/>
        </authorList>
    </citation>
    <scope>NUCLEOTIDE SEQUENCE</scope>
</reference>
<dbReference type="GO" id="GO:0020037">
    <property type="term" value="F:heme binding"/>
    <property type="evidence" value="ECO:0007669"/>
    <property type="project" value="UniProtKB-UniRule"/>
</dbReference>
<evidence type="ECO:0000313" key="7">
    <source>
        <dbReference type="Proteomes" id="UP001153620"/>
    </source>
</evidence>
<dbReference type="PROSITE" id="PS00191">
    <property type="entry name" value="CYTOCHROME_B5_1"/>
    <property type="match status" value="1"/>
</dbReference>
<keyword evidence="4" id="KW-0812">Transmembrane</keyword>
<keyword evidence="3 4" id="KW-0408">Iron</keyword>
<accession>A0A9N9RPV6</accession>
<sequence>MDLKSKIKYTTIVNKYPSFRDESIKSCWRWLEGRQEDDNAEGYWRVHDKLYNLSDFIKNHPGGSEWIALSKGTDITEAFESYHILPKASNLLNKFYVKDADSPRNYKLTYDDNGFYRTLKRRVAEKLPLLDKGDLWKSKFCLDAIVCGFLISSIMAIRAEWMVLKIFSILVASQCAAWMNAASHNFNHQRDSWRMYTANFILIGWRDWRVFHGMSHHLYPNSYTDLEISAYEPHFHWIPVQPRSSLQIIISYVLTPLVYMLLFHSSLFSRYSGFILAKTKRIHYDELLILVPPALMFIFGNSSITISNITTIIYVWGIILMTGSFLYSLMAVNAGHHGYSIVHEGDEFKSLDFGIYQMAATVDRKEANHSVAVSITHFGDHTLHHLFPSLDHALLPQLREILYETCKEFDLELRKWTLLHAAVEQFKQLARTKVTTLD</sequence>
<dbReference type="PROSITE" id="PS50255">
    <property type="entry name" value="CYTOCHROME_B5_2"/>
    <property type="match status" value="1"/>
</dbReference>
<evidence type="ECO:0000256" key="1">
    <source>
        <dbReference type="ARBA" id="ARBA00022617"/>
    </source>
</evidence>
<evidence type="ECO:0000256" key="2">
    <source>
        <dbReference type="ARBA" id="ARBA00022723"/>
    </source>
</evidence>
<evidence type="ECO:0000313" key="6">
    <source>
        <dbReference type="EMBL" id="CAG9800510.1"/>
    </source>
</evidence>
<keyword evidence="4" id="KW-0472">Membrane</keyword>
<dbReference type="InterPro" id="IPR005804">
    <property type="entry name" value="FA_desaturase_dom"/>
</dbReference>
<feature type="domain" description="Cytochrome b5 heme-binding" evidence="5">
    <location>
        <begin position="21"/>
        <end position="101"/>
    </location>
</feature>
<dbReference type="InterPro" id="IPR018506">
    <property type="entry name" value="Cyt_B5_heme-BS"/>
</dbReference>
<dbReference type="Pfam" id="PF00487">
    <property type="entry name" value="FA_desaturase"/>
    <property type="match status" value="1"/>
</dbReference>
<evidence type="ECO:0000256" key="3">
    <source>
        <dbReference type="ARBA" id="ARBA00023004"/>
    </source>
</evidence>
<evidence type="ECO:0000256" key="4">
    <source>
        <dbReference type="RuleBase" id="RU362121"/>
    </source>
</evidence>
<feature type="transmembrane region" description="Helical" evidence="4">
    <location>
        <begin position="287"/>
        <end position="306"/>
    </location>
</feature>
<comment type="caution">
    <text evidence="4">Lacks conserved residue(s) required for the propagation of feature annotation.</text>
</comment>
<dbReference type="AlphaFoldDB" id="A0A9N9RPV6"/>
<dbReference type="SUPFAM" id="SSF55856">
    <property type="entry name" value="Cytochrome b5-like heme/steroid binding domain"/>
    <property type="match status" value="1"/>
</dbReference>
<dbReference type="EMBL" id="OU895877">
    <property type="protein sequence ID" value="CAG9800510.1"/>
    <property type="molecule type" value="Genomic_DNA"/>
</dbReference>
<keyword evidence="1 4" id="KW-0349">Heme</keyword>
<dbReference type="InterPro" id="IPR001199">
    <property type="entry name" value="Cyt_B5-like_heme/steroid-bd"/>
</dbReference>
<comment type="similarity">
    <text evidence="4">Belongs to the cytochrome b5 family.</text>
</comment>
<keyword evidence="4" id="KW-1133">Transmembrane helix</keyword>
<dbReference type="GO" id="GO:0046872">
    <property type="term" value="F:metal ion binding"/>
    <property type="evidence" value="ECO:0007669"/>
    <property type="project" value="UniProtKB-UniRule"/>
</dbReference>
<dbReference type="OrthoDB" id="260519at2759"/>